<evidence type="ECO:0000256" key="1">
    <source>
        <dbReference type="SAM" id="Phobius"/>
    </source>
</evidence>
<protein>
    <recommendedName>
        <fullName evidence="4">Cation/multidrug efflux pump</fullName>
    </recommendedName>
</protein>
<proteinExistence type="predicted"/>
<dbReference type="EMBL" id="PVTP01000006">
    <property type="protein sequence ID" value="PRY77265.1"/>
    <property type="molecule type" value="Genomic_DNA"/>
</dbReference>
<dbReference type="Proteomes" id="UP000238007">
    <property type="component" value="Unassembled WGS sequence"/>
</dbReference>
<organism evidence="2 3">
    <name type="scientific">Yoonia maritima</name>
    <dbReference type="NCBI Taxonomy" id="1435347"/>
    <lineage>
        <taxon>Bacteria</taxon>
        <taxon>Pseudomonadati</taxon>
        <taxon>Pseudomonadota</taxon>
        <taxon>Alphaproteobacteria</taxon>
        <taxon>Rhodobacterales</taxon>
        <taxon>Paracoccaceae</taxon>
        <taxon>Yoonia</taxon>
    </lineage>
</organism>
<keyword evidence="1" id="KW-0812">Transmembrane</keyword>
<name>A0A2T0VYF8_9RHOB</name>
<evidence type="ECO:0000313" key="2">
    <source>
        <dbReference type="EMBL" id="PRY77265.1"/>
    </source>
</evidence>
<gene>
    <name evidence="2" type="ORF">CLV80_106109</name>
</gene>
<reference evidence="2 3" key="1">
    <citation type="submission" date="2018-03" db="EMBL/GenBank/DDBJ databases">
        <title>Genomic Encyclopedia of Archaeal and Bacterial Type Strains, Phase II (KMG-II): from individual species to whole genera.</title>
        <authorList>
            <person name="Goeker M."/>
        </authorList>
    </citation>
    <scope>NUCLEOTIDE SEQUENCE [LARGE SCALE GENOMIC DNA]</scope>
    <source>
        <strain evidence="2 3">DSM 101533</strain>
    </source>
</reference>
<dbReference type="OrthoDB" id="7632202at2"/>
<keyword evidence="1" id="KW-1133">Transmembrane helix</keyword>
<evidence type="ECO:0008006" key="4">
    <source>
        <dbReference type="Google" id="ProtNLM"/>
    </source>
</evidence>
<dbReference type="RefSeq" id="WP_106357870.1">
    <property type="nucleotide sequence ID" value="NZ_PVTP01000006.1"/>
</dbReference>
<keyword evidence="3" id="KW-1185">Reference proteome</keyword>
<comment type="caution">
    <text evidence="2">The sequence shown here is derived from an EMBL/GenBank/DDBJ whole genome shotgun (WGS) entry which is preliminary data.</text>
</comment>
<accession>A0A2T0VYF8</accession>
<feature type="transmembrane region" description="Helical" evidence="1">
    <location>
        <begin position="69"/>
        <end position="88"/>
    </location>
</feature>
<dbReference type="AlphaFoldDB" id="A0A2T0VYF8"/>
<feature type="transmembrane region" description="Helical" evidence="1">
    <location>
        <begin position="6"/>
        <end position="25"/>
    </location>
</feature>
<keyword evidence="1" id="KW-0472">Membrane</keyword>
<evidence type="ECO:0000313" key="3">
    <source>
        <dbReference type="Proteomes" id="UP000238007"/>
    </source>
</evidence>
<sequence>MGFIRLIVFGFVGLSVLYLMISVYSRSVRRERLEKEFDADHPDNVDEDARDAYVAEGIAAYNSSIRPKLIGLVYVVPTIAIAAIIYMINEN</sequence>